<accession>A0ABV0SS19</accession>
<dbReference type="EMBL" id="JAHRIQ010007316">
    <property type="protein sequence ID" value="MEQ2223390.1"/>
    <property type="molecule type" value="Genomic_DNA"/>
</dbReference>
<reference evidence="1 2" key="1">
    <citation type="submission" date="2021-06" db="EMBL/GenBank/DDBJ databases">
        <authorList>
            <person name="Palmer J.M."/>
        </authorList>
    </citation>
    <scope>NUCLEOTIDE SEQUENCE [LARGE SCALE GENOMIC DNA]</scope>
    <source>
        <strain evidence="2">if_2019</strain>
        <tissue evidence="1">Muscle</tissue>
    </source>
</reference>
<gene>
    <name evidence="1" type="ORF">ILYODFUR_036313</name>
</gene>
<proteinExistence type="predicted"/>
<dbReference type="Proteomes" id="UP001482620">
    <property type="component" value="Unassembled WGS sequence"/>
</dbReference>
<keyword evidence="2" id="KW-1185">Reference proteome</keyword>
<evidence type="ECO:0000313" key="2">
    <source>
        <dbReference type="Proteomes" id="UP001482620"/>
    </source>
</evidence>
<sequence>MNEYTGYTDSNSSVLNFVHMIGDRMTLLDPVEEFFCLQADIRALSLLSRSSPAWKRLVPWEGGVLHHGKSAVTPHWLCWNPVSHADGRTFFSLSPHAWSEGGKDR</sequence>
<name>A0ABV0SS19_9TELE</name>
<comment type="caution">
    <text evidence="1">The sequence shown here is derived from an EMBL/GenBank/DDBJ whole genome shotgun (WGS) entry which is preliminary data.</text>
</comment>
<evidence type="ECO:0000313" key="1">
    <source>
        <dbReference type="EMBL" id="MEQ2223390.1"/>
    </source>
</evidence>
<protein>
    <submittedName>
        <fullName evidence="1">Uncharacterized protein</fullName>
    </submittedName>
</protein>
<organism evidence="1 2">
    <name type="scientific">Ilyodon furcidens</name>
    <name type="common">goldbreast splitfin</name>
    <dbReference type="NCBI Taxonomy" id="33524"/>
    <lineage>
        <taxon>Eukaryota</taxon>
        <taxon>Metazoa</taxon>
        <taxon>Chordata</taxon>
        <taxon>Craniata</taxon>
        <taxon>Vertebrata</taxon>
        <taxon>Euteleostomi</taxon>
        <taxon>Actinopterygii</taxon>
        <taxon>Neopterygii</taxon>
        <taxon>Teleostei</taxon>
        <taxon>Neoteleostei</taxon>
        <taxon>Acanthomorphata</taxon>
        <taxon>Ovalentaria</taxon>
        <taxon>Atherinomorphae</taxon>
        <taxon>Cyprinodontiformes</taxon>
        <taxon>Goodeidae</taxon>
        <taxon>Ilyodon</taxon>
    </lineage>
</organism>